<dbReference type="AlphaFoldDB" id="A0A552WVY4"/>
<feature type="compositionally biased region" description="Basic and acidic residues" evidence="1">
    <location>
        <begin position="227"/>
        <end position="241"/>
    </location>
</feature>
<evidence type="ECO:0000256" key="1">
    <source>
        <dbReference type="SAM" id="MobiDB-lite"/>
    </source>
</evidence>
<feature type="region of interest" description="Disordered" evidence="1">
    <location>
        <begin position="220"/>
        <end position="241"/>
    </location>
</feature>
<keyword evidence="2" id="KW-1133">Transmembrane helix</keyword>
<keyword evidence="2" id="KW-0472">Membrane</keyword>
<evidence type="ECO:0000313" key="3">
    <source>
        <dbReference type="EMBL" id="TRW46846.1"/>
    </source>
</evidence>
<comment type="caution">
    <text evidence="3">The sequence shown here is derived from an EMBL/GenBank/DDBJ whole genome shotgun (WGS) entry which is preliminary data.</text>
</comment>
<organism evidence="3 4">
    <name type="scientific">Georgenia yuyongxinii</name>
    <dbReference type="NCBI Taxonomy" id="2589797"/>
    <lineage>
        <taxon>Bacteria</taxon>
        <taxon>Bacillati</taxon>
        <taxon>Actinomycetota</taxon>
        <taxon>Actinomycetes</taxon>
        <taxon>Micrococcales</taxon>
        <taxon>Bogoriellaceae</taxon>
        <taxon>Georgenia</taxon>
    </lineage>
</organism>
<accession>A0A552WVY4</accession>
<protein>
    <submittedName>
        <fullName evidence="3">DUF4191 domain-containing protein</fullName>
    </submittedName>
</protein>
<feature type="transmembrane region" description="Helical" evidence="2">
    <location>
        <begin position="41"/>
        <end position="61"/>
    </location>
</feature>
<name>A0A552WVY4_9MICO</name>
<evidence type="ECO:0000256" key="2">
    <source>
        <dbReference type="SAM" id="Phobius"/>
    </source>
</evidence>
<keyword evidence="4" id="KW-1185">Reference proteome</keyword>
<reference evidence="3 4" key="1">
    <citation type="submission" date="2019-07" db="EMBL/GenBank/DDBJ databases">
        <title>Georgenia wutianyii sp. nov. and Georgenia *** sp. nov. isolated from plateau pika (Ochotona curzoniae) in the Qinghai-Tibet plateau of China.</title>
        <authorList>
            <person name="Tian Z."/>
        </authorList>
    </citation>
    <scope>NUCLEOTIDE SEQUENCE [LARGE SCALE GENOMIC DNA]</scope>
    <source>
        <strain evidence="3 4">Z446</strain>
    </source>
</reference>
<gene>
    <name evidence="3" type="ORF">FJ693_03810</name>
</gene>
<dbReference type="Pfam" id="PF13829">
    <property type="entry name" value="DUF4191"/>
    <property type="match status" value="1"/>
</dbReference>
<keyword evidence="2" id="KW-0812">Transmembrane</keyword>
<feature type="transmembrane region" description="Helical" evidence="2">
    <location>
        <begin position="67"/>
        <end position="86"/>
    </location>
</feature>
<dbReference type="EMBL" id="VJXR01000006">
    <property type="protein sequence ID" value="TRW46846.1"/>
    <property type="molecule type" value="Genomic_DNA"/>
</dbReference>
<dbReference type="InterPro" id="IPR025445">
    <property type="entry name" value="DUF4191"/>
</dbReference>
<dbReference type="RefSeq" id="WP_143417203.1">
    <property type="nucleotide sequence ID" value="NZ_VJXR01000006.1"/>
</dbReference>
<proteinExistence type="predicted"/>
<sequence>MARKSKSDVEGSSAAPQEKKRRWYHNIADAYRMTKKVNPNITWILIGVFVLVMGIALVVGFAWGHPWYMTFFGLLLALMLMMIVLAQQTRKAGYAQIEGQPGAAGAALGQIRRGWNIQEQPVAVNPRTQDLVFRMVGRPGIVLVSEGPTHRVQRMLDDERRKVARVAPNVPVHLVQCGNEDGQVSLPKLVGHVQKLKGKLTPAEVAAVAKRLQALGSARMPIPKGVDPMRARPDRKGMRGR</sequence>
<dbReference type="Proteomes" id="UP000318693">
    <property type="component" value="Unassembled WGS sequence"/>
</dbReference>
<evidence type="ECO:0000313" key="4">
    <source>
        <dbReference type="Proteomes" id="UP000318693"/>
    </source>
</evidence>